<evidence type="ECO:0000313" key="1">
    <source>
        <dbReference type="EMBL" id="MDR5588616.1"/>
    </source>
</evidence>
<evidence type="ECO:0000313" key="2">
    <source>
        <dbReference type="Proteomes" id="UP001256646"/>
    </source>
</evidence>
<proteinExistence type="predicted"/>
<sequence length="41" mass="4593">MLGYKSSFNLSDSKIEERARGLGMHYNDECKAIIKEGADSK</sequence>
<reference evidence="1 2" key="1">
    <citation type="submission" date="2023-09" db="EMBL/GenBank/DDBJ databases">
        <authorList>
            <person name="Zhai L."/>
        </authorList>
    </citation>
    <scope>NUCLEOTIDE SEQUENCE [LARGE SCALE GENOMIC DNA]</scope>
    <source>
        <strain evidence="1 2">5 N-1</strain>
    </source>
</reference>
<dbReference type="Proteomes" id="UP001256646">
    <property type="component" value="Unassembled WGS sequence"/>
</dbReference>
<dbReference type="RefSeq" id="WP_012424692.1">
    <property type="nucleotide sequence ID" value="NZ_JAVJAN010000046.1"/>
</dbReference>
<name>A0ABU1EJN8_9CLOT</name>
<accession>A0ABU1EJN8</accession>
<dbReference type="EMBL" id="JAVJAN010000046">
    <property type="protein sequence ID" value="MDR5588616.1"/>
    <property type="molecule type" value="Genomic_DNA"/>
</dbReference>
<gene>
    <name evidence="1" type="ORF">RGC78_14190</name>
</gene>
<keyword evidence="2" id="KW-1185">Reference proteome</keyword>
<protein>
    <submittedName>
        <fullName evidence="1">Uncharacterized protein</fullName>
    </submittedName>
</protein>
<organism evidence="1 2">
    <name type="scientific">Clostridium aquiflavi</name>
    <dbReference type="NCBI Taxonomy" id="3073603"/>
    <lineage>
        <taxon>Bacteria</taxon>
        <taxon>Bacillati</taxon>
        <taxon>Bacillota</taxon>
        <taxon>Clostridia</taxon>
        <taxon>Eubacteriales</taxon>
        <taxon>Clostridiaceae</taxon>
        <taxon>Clostridium</taxon>
    </lineage>
</organism>
<comment type="caution">
    <text evidence="1">The sequence shown here is derived from an EMBL/GenBank/DDBJ whole genome shotgun (WGS) entry which is preliminary data.</text>
</comment>